<keyword evidence="1" id="KW-0472">Membrane</keyword>
<evidence type="ECO:0000313" key="2">
    <source>
        <dbReference type="EMBL" id="QKX52346.1"/>
    </source>
</evidence>
<feature type="transmembrane region" description="Helical" evidence="1">
    <location>
        <begin position="194"/>
        <end position="214"/>
    </location>
</feature>
<dbReference type="PANTHER" id="PTHR34300">
    <property type="entry name" value="QUEUOSINE PRECURSOR TRANSPORTER-RELATED"/>
    <property type="match status" value="1"/>
</dbReference>
<evidence type="ECO:0000313" key="3">
    <source>
        <dbReference type="Proteomes" id="UP000509222"/>
    </source>
</evidence>
<dbReference type="HAMAP" id="MF_02088">
    <property type="entry name" value="Q_prec_transport"/>
    <property type="match status" value="1"/>
</dbReference>
<evidence type="ECO:0000256" key="1">
    <source>
        <dbReference type="HAMAP-Rule" id="MF_02088"/>
    </source>
</evidence>
<dbReference type="GO" id="GO:0005886">
    <property type="term" value="C:plasma membrane"/>
    <property type="evidence" value="ECO:0007669"/>
    <property type="project" value="UniProtKB-SubCell"/>
</dbReference>
<keyword evidence="3" id="KW-1185">Reference proteome</keyword>
<dbReference type="InterPro" id="IPR003744">
    <property type="entry name" value="YhhQ"/>
</dbReference>
<feature type="transmembrane region" description="Helical" evidence="1">
    <location>
        <begin position="51"/>
        <end position="73"/>
    </location>
</feature>
<dbReference type="PANTHER" id="PTHR34300:SF2">
    <property type="entry name" value="QUEUOSINE PRECURSOR TRANSPORTER-RELATED"/>
    <property type="match status" value="1"/>
</dbReference>
<keyword evidence="1" id="KW-1133">Transmembrane helix</keyword>
<dbReference type="Pfam" id="PF02592">
    <property type="entry name" value="Vut_1"/>
    <property type="match status" value="1"/>
</dbReference>
<keyword evidence="1" id="KW-0812">Transmembrane</keyword>
<dbReference type="EMBL" id="CP051177">
    <property type="protein sequence ID" value="QKX52346.1"/>
    <property type="molecule type" value="Genomic_DNA"/>
</dbReference>
<dbReference type="GO" id="GO:0022857">
    <property type="term" value="F:transmembrane transporter activity"/>
    <property type="evidence" value="ECO:0007669"/>
    <property type="project" value="UniProtKB-UniRule"/>
</dbReference>
<feature type="transmembrane region" description="Helical" evidence="1">
    <location>
        <begin position="6"/>
        <end position="22"/>
    </location>
</feature>
<accession>A0A7H8QEG6</accession>
<organism evidence="2 3">
    <name type="scientific">Planococcus glaciei</name>
    <dbReference type="NCBI Taxonomy" id="459472"/>
    <lineage>
        <taxon>Bacteria</taxon>
        <taxon>Bacillati</taxon>
        <taxon>Bacillota</taxon>
        <taxon>Bacilli</taxon>
        <taxon>Bacillales</taxon>
        <taxon>Caryophanaceae</taxon>
        <taxon>Planococcus</taxon>
    </lineage>
</organism>
<dbReference type="NCBIfam" id="TIGR00697">
    <property type="entry name" value="queuosine precursor transporter"/>
    <property type="match status" value="1"/>
</dbReference>
<keyword evidence="1" id="KW-0813">Transport</keyword>
<dbReference type="AlphaFoldDB" id="A0A7H8QEG6"/>
<name>A0A7H8QEG6_9BACL</name>
<comment type="function">
    <text evidence="1">Involved in the import of queuosine (Q) precursors, required for Q precursor salvage.</text>
</comment>
<sequence length="238" mass="26645">MFNEFWGLGFAVANFILLLIMYKCFGKTGLFAWVALSTILANIQVTKTIEIIGLTATLGNSLYASTFLATDILNEKYGRKDAQKAVWLGFSSLLIMVIVMQFGMKFIPAESDFANDSLHTIFGLIPQVAVASMLAYLASQHLDVYIFTAIRKVFPKDSQFWIRNNSSTLISQLFDTLIFTSIAFYGVYPFDVWLQIFISTYVLKFIVSVLDTPFGYIAKALKPLDEEAATPADEKQVS</sequence>
<proteinExistence type="inferred from homology"/>
<feature type="transmembrane region" description="Helical" evidence="1">
    <location>
        <begin position="85"/>
        <end position="104"/>
    </location>
</feature>
<gene>
    <name evidence="2" type="ORF">HF394_18185</name>
</gene>
<feature type="transmembrane region" description="Helical" evidence="1">
    <location>
        <begin position="124"/>
        <end position="148"/>
    </location>
</feature>
<protein>
    <recommendedName>
        <fullName evidence="1">Probable queuosine precursor transporter</fullName>
        <shortName evidence="1">Q precursor transporter</shortName>
    </recommendedName>
</protein>
<comment type="subcellular location">
    <subcellularLocation>
        <location evidence="1">Cell membrane</location>
        <topology evidence="1">Multi-pass membrane protein</topology>
    </subcellularLocation>
</comment>
<dbReference type="Proteomes" id="UP000509222">
    <property type="component" value="Chromosome"/>
</dbReference>
<reference evidence="3" key="2">
    <citation type="submission" date="2020-06" db="EMBL/GenBank/DDBJ databases">
        <title>Isolation of Planomicrobium glaciei.</title>
        <authorList>
            <person name="Malisova L."/>
            <person name="Safrankova R."/>
            <person name="Jakubu V."/>
            <person name="Spanelova P."/>
        </authorList>
    </citation>
    <scope>NUCLEOTIDE SEQUENCE [LARGE SCALE GENOMIC DNA]</scope>
    <source>
        <strain evidence="3">NRL-ATB46093</strain>
    </source>
</reference>
<feature type="transmembrane region" description="Helical" evidence="1">
    <location>
        <begin position="29"/>
        <end position="45"/>
    </location>
</feature>
<comment type="similarity">
    <text evidence="1">Belongs to the vitamin uptake transporter (VUT/ECF) (TC 2.A.88) family. Q precursor transporter subfamily.</text>
</comment>
<dbReference type="RefSeq" id="WP_176295042.1">
    <property type="nucleotide sequence ID" value="NZ_CP051177.1"/>
</dbReference>
<feature type="transmembrane region" description="Helical" evidence="1">
    <location>
        <begin position="169"/>
        <end position="188"/>
    </location>
</feature>
<reference evidence="2 3" key="1">
    <citation type="submission" date="2020-04" db="EMBL/GenBank/DDBJ databases">
        <authorList>
            <person name="Pajer P."/>
            <person name="Broz P."/>
        </authorList>
    </citation>
    <scope>NUCLEOTIDE SEQUENCE [LARGE SCALE GENOMIC DNA]</scope>
    <source>
        <strain evidence="3">NRL-ATB46093</strain>
    </source>
</reference>
<keyword evidence="1" id="KW-1003">Cell membrane</keyword>